<gene>
    <name evidence="2" type="ORF">BASA50_010263</name>
</gene>
<feature type="region of interest" description="Disordered" evidence="1">
    <location>
        <begin position="30"/>
        <end position="52"/>
    </location>
</feature>
<reference evidence="2 3" key="1">
    <citation type="submission" date="2021-02" db="EMBL/GenBank/DDBJ databases">
        <title>Variation within the Batrachochytrium salamandrivorans European outbreak.</title>
        <authorList>
            <person name="Kelly M."/>
            <person name="Pasmans F."/>
            <person name="Shea T.P."/>
            <person name="Munoz J.F."/>
            <person name="Carranza S."/>
            <person name="Cuomo C.A."/>
            <person name="Martel A."/>
        </authorList>
    </citation>
    <scope>NUCLEOTIDE SEQUENCE [LARGE SCALE GENOMIC DNA]</scope>
    <source>
        <strain evidence="2 3">AMFP18/2</strain>
    </source>
</reference>
<comment type="caution">
    <text evidence="2">The sequence shown here is derived from an EMBL/GenBank/DDBJ whole genome shotgun (WGS) entry which is preliminary data.</text>
</comment>
<evidence type="ECO:0000256" key="1">
    <source>
        <dbReference type="SAM" id="MobiDB-lite"/>
    </source>
</evidence>
<dbReference type="Proteomes" id="UP001648503">
    <property type="component" value="Unassembled WGS sequence"/>
</dbReference>
<proteinExistence type="predicted"/>
<feature type="compositionally biased region" description="Low complexity" evidence="1">
    <location>
        <begin position="256"/>
        <end position="281"/>
    </location>
</feature>
<feature type="region of interest" description="Disordered" evidence="1">
    <location>
        <begin position="202"/>
        <end position="281"/>
    </location>
</feature>
<protein>
    <submittedName>
        <fullName evidence="2">Uncharacterized protein</fullName>
    </submittedName>
</protein>
<organism evidence="2 3">
    <name type="scientific">Batrachochytrium salamandrivorans</name>
    <dbReference type="NCBI Taxonomy" id="1357716"/>
    <lineage>
        <taxon>Eukaryota</taxon>
        <taxon>Fungi</taxon>
        <taxon>Fungi incertae sedis</taxon>
        <taxon>Chytridiomycota</taxon>
        <taxon>Chytridiomycota incertae sedis</taxon>
        <taxon>Chytridiomycetes</taxon>
        <taxon>Rhizophydiales</taxon>
        <taxon>Rhizophydiales incertae sedis</taxon>
        <taxon>Batrachochytrium</taxon>
    </lineage>
</organism>
<accession>A0ABQ8F1Q6</accession>
<evidence type="ECO:0000313" key="2">
    <source>
        <dbReference type="EMBL" id="KAH6589098.1"/>
    </source>
</evidence>
<name>A0ABQ8F1Q6_9FUNG</name>
<feature type="region of interest" description="Disordered" evidence="1">
    <location>
        <begin position="130"/>
        <end position="163"/>
    </location>
</feature>
<evidence type="ECO:0000313" key="3">
    <source>
        <dbReference type="Proteomes" id="UP001648503"/>
    </source>
</evidence>
<feature type="compositionally biased region" description="Basic and acidic residues" evidence="1">
    <location>
        <begin position="130"/>
        <end position="141"/>
    </location>
</feature>
<dbReference type="EMBL" id="JAFCIX010000475">
    <property type="protein sequence ID" value="KAH6589098.1"/>
    <property type="molecule type" value="Genomic_DNA"/>
</dbReference>
<sequence>MAGKNTADVAIAMPLPKRISGLTRNTRLQNHHHNSSHSLSGLASVMPHSGNGMTASSNPISFANSLSRFESLSINETNGAAIGTLPIGATVAAVGAPPHRSNAPVLASVAGPRIGVGQLALDHLLHYRPHHGDQNRTDDHYGLQSNLPRRPCSAPPLDHPSTSLVQEPATTMSIDRDAHQEVAAAQPRLQWLCSTPRIIESVPSPAAAPLPPQPSQRRASAMVRPSGPKRRNPGQAKTAAFHASAGLSISTFGQESSSSNGSRNGNNGNNNADTDTRAASTNGMDVVSPVSALNSAAGDSHIPIVFDDIDALCELCNIMMTVPRVANPFPNRTRDRKPSVPFLNFFQDSGASDYSCFASPPASADISLHKRDIPGMRIYTDSHKSMASETLSSRFIPPYISENTTAPWSPSTTHGWGYNGGLA</sequence>
<keyword evidence="3" id="KW-1185">Reference proteome</keyword>